<dbReference type="Pfam" id="PF18079">
    <property type="entry name" value="AglB_L1"/>
    <property type="match status" value="1"/>
</dbReference>
<evidence type="ECO:0000256" key="1">
    <source>
        <dbReference type="ARBA" id="ARBA00001936"/>
    </source>
</evidence>
<protein>
    <recommendedName>
        <fullName evidence="6">dolichyl-phosphooligosaccharide-protein glycotransferase</fullName>
        <ecNumber evidence="6">2.4.99.21</ecNumber>
    </recommendedName>
    <alternativeName>
        <fullName evidence="15">Oligosaccharyl transferase</fullName>
    </alternativeName>
</protein>
<sequence length="965" mass="106876">MSTNTEHVEEEETNPSILETWDDWYHIPVIGAVILFMLWVRLQSYSAFTTEDGTPSLAAVDSWYHWRTIEWTAENYPYTMPYEIWTGFPTGRYVGQFGTLFDQLIVTVAMIVGLGDPSTETLYTVSLIAVPVMAALVAIPVFYIGRRLGGTLGGVVSILLLALVPGQFLTRTTVGQLQHHVAEVLFMAIAILALMVALRAAEREQPIYELLVDKDWDTLREPTIYSALAGLALSLYIWVWPPGVVLIGILAIFFTVQLSLDYVRNISPDHVAFVGATSLGITALVTALLIEDPGTSVTSFSYLQPLSAALVAGGCVFMAWFARQWNGLDVDRRFYPAAIGGLLAVTFGVMWVVLPDLFGTIVDNATRRVLPFGETATDLTIQEAQPPGDFTSFMFDEFGAAFYTMLAGLGLLIARPFLGREYRTEYTLIIVWSLFLMSMAATQIRFSYYLVLAVAVTNAVFVADVVRLFDFDIRSGVNSIRQIETYQVIVLFMVALLLFAPLLPPIAQAGNTAWEQGSYAQPHDDATTWEGSNHWLAENTPEPGNWGGADNASEIEYFGSYDYPEDGNFDYPVGSYGVMSWWDYGHLLTTQAERIPHSNPFQQNARSSSAFLTAESEERAELILDAIATGESVDDHSNEELEQLIANADQTDEEIRYVMIDDAMASGKFSAITTWSEPGHSHYTTPEDHDGTEQIDRDEVAEVFNDVPYDDTVLSSLYFNNAVGMENYRLVHENEEHETQFMSYAIINSDTDQVLTAEDGTPQVRLNQDLSSQHTLLELQQIQQHPNLEYEEIGQRETASVKTYERVDGATLSGTIDDENVSAGDVVTATLELETNTGTTFNYTQQGEVDENGAFELTVPYATDDELGVEDGYTDSAVQALDDEYDLSFTMADGEEFTVYQGAQEIPESAVIDGETIDVELEEVETEDEDPADDDEDEAADDGEEAGDDTVADEEAADDETDDDV</sequence>
<dbReference type="PANTHER" id="PTHR13872">
    <property type="entry name" value="DOLICHYL-DIPHOSPHOOLIGOSACCHARIDE--PROTEIN GLYCOSYLTRANSFERASE SUBUNIT"/>
    <property type="match status" value="1"/>
</dbReference>
<evidence type="ECO:0000256" key="17">
    <source>
        <dbReference type="SAM" id="MobiDB-lite"/>
    </source>
</evidence>
<feature type="transmembrane region" description="Helical" evidence="18">
    <location>
        <begin position="93"/>
        <end position="115"/>
    </location>
</feature>
<keyword evidence="14" id="KW-0464">Manganese</keyword>
<dbReference type="UniPathway" id="UPA00378"/>
<name>M0A4Q5_9EURY</name>
<comment type="caution">
    <text evidence="22">The sequence shown here is derived from an EMBL/GenBank/DDBJ whole genome shotgun (WGS) entry which is preliminary data.</text>
</comment>
<evidence type="ECO:0000256" key="18">
    <source>
        <dbReference type="SAM" id="Phobius"/>
    </source>
</evidence>
<dbReference type="PATRIC" id="fig|1227493.4.peg.995"/>
<dbReference type="NCBIfam" id="TIGR04154">
    <property type="entry name" value="archaeo_STT3"/>
    <property type="match status" value="1"/>
</dbReference>
<evidence type="ECO:0000256" key="11">
    <source>
        <dbReference type="ARBA" id="ARBA00022842"/>
    </source>
</evidence>
<feature type="transmembrane region" description="Helical" evidence="18">
    <location>
        <begin position="151"/>
        <end position="169"/>
    </location>
</feature>
<comment type="pathway">
    <text evidence="4">Protein modification; protein glycosylation.</text>
</comment>
<keyword evidence="9 18" id="KW-0812">Transmembrane</keyword>
<dbReference type="InterPro" id="IPR048307">
    <property type="entry name" value="STT3_N"/>
</dbReference>
<organism evidence="22 23">
    <name type="scientific">Natrialba hulunbeirensis JCM 10989</name>
    <dbReference type="NCBI Taxonomy" id="1227493"/>
    <lineage>
        <taxon>Archaea</taxon>
        <taxon>Methanobacteriati</taxon>
        <taxon>Methanobacteriota</taxon>
        <taxon>Stenosarchaea group</taxon>
        <taxon>Halobacteria</taxon>
        <taxon>Halobacteriales</taxon>
        <taxon>Natrialbaceae</taxon>
        <taxon>Natrialba</taxon>
    </lineage>
</organism>
<reference evidence="22 23" key="1">
    <citation type="journal article" date="2014" name="PLoS Genet.">
        <title>Phylogenetically driven sequencing of extremely halophilic archaea reveals strategies for static and dynamic osmo-response.</title>
        <authorList>
            <person name="Becker E.A."/>
            <person name="Seitzer P.M."/>
            <person name="Tritt A."/>
            <person name="Larsen D."/>
            <person name="Krusor M."/>
            <person name="Yao A.I."/>
            <person name="Wu D."/>
            <person name="Madern D."/>
            <person name="Eisen J.A."/>
            <person name="Darling A.E."/>
            <person name="Facciotti M.T."/>
        </authorList>
    </citation>
    <scope>NUCLEOTIDE SEQUENCE [LARGE SCALE GENOMIC DNA]</scope>
    <source>
        <strain evidence="22 23">JCM 10989</strain>
    </source>
</reference>
<evidence type="ECO:0000256" key="7">
    <source>
        <dbReference type="ARBA" id="ARBA00022676"/>
    </source>
</evidence>
<evidence type="ECO:0000259" key="21">
    <source>
        <dbReference type="Pfam" id="PF22627"/>
    </source>
</evidence>
<feature type="domain" description="Archaeal glycosylation protein B peripheral" evidence="20">
    <location>
        <begin position="820"/>
        <end position="917"/>
    </location>
</feature>
<feature type="transmembrane region" description="Helical" evidence="18">
    <location>
        <begin position="486"/>
        <end position="503"/>
    </location>
</feature>
<evidence type="ECO:0000256" key="8">
    <source>
        <dbReference type="ARBA" id="ARBA00022679"/>
    </source>
</evidence>
<evidence type="ECO:0000256" key="2">
    <source>
        <dbReference type="ARBA" id="ARBA00001946"/>
    </source>
</evidence>
<feature type="transmembrane region" description="Helical" evidence="18">
    <location>
        <begin position="270"/>
        <end position="290"/>
    </location>
</feature>
<feature type="transmembrane region" description="Helical" evidence="18">
    <location>
        <begin position="24"/>
        <end position="42"/>
    </location>
</feature>
<dbReference type="AlphaFoldDB" id="M0A4Q5"/>
<feature type="transmembrane region" description="Helical" evidence="18">
    <location>
        <begin position="448"/>
        <end position="466"/>
    </location>
</feature>
<dbReference type="STRING" id="1227493.C483_05128"/>
<keyword evidence="8 22" id="KW-0808">Transferase</keyword>
<comment type="cofactor">
    <cofactor evidence="2">
        <name>Mg(2+)</name>
        <dbReference type="ChEBI" id="CHEBI:18420"/>
    </cofactor>
</comment>
<dbReference type="GO" id="GO:0046872">
    <property type="term" value="F:metal ion binding"/>
    <property type="evidence" value="ECO:0007669"/>
    <property type="project" value="UniProtKB-KW"/>
</dbReference>
<feature type="domain" description="AglB-like core" evidence="21">
    <location>
        <begin position="528"/>
        <end position="631"/>
    </location>
</feature>
<gene>
    <name evidence="22" type="ORF">C483_05128</name>
</gene>
<feature type="transmembrane region" description="Helical" evidence="18">
    <location>
        <begin position="400"/>
        <end position="418"/>
    </location>
</feature>
<evidence type="ECO:0000256" key="12">
    <source>
        <dbReference type="ARBA" id="ARBA00022989"/>
    </source>
</evidence>
<feature type="domain" description="Oligosaccharyl transferase STT3 N-terminal" evidence="19">
    <location>
        <begin position="31"/>
        <end position="262"/>
    </location>
</feature>
<evidence type="ECO:0000256" key="13">
    <source>
        <dbReference type="ARBA" id="ARBA00023136"/>
    </source>
</evidence>
<feature type="transmembrane region" description="Helical" evidence="18">
    <location>
        <begin position="425"/>
        <end position="442"/>
    </location>
</feature>
<evidence type="ECO:0000256" key="15">
    <source>
        <dbReference type="ARBA" id="ARBA00030679"/>
    </source>
</evidence>
<dbReference type="PANTHER" id="PTHR13872:SF1">
    <property type="entry name" value="DOLICHYL-DIPHOSPHOOLIGOSACCHARIDE--PROTEIN GLYCOSYLTRANSFERASE SUBUNIT STT3B"/>
    <property type="match status" value="1"/>
</dbReference>
<dbReference type="GO" id="GO:0005886">
    <property type="term" value="C:plasma membrane"/>
    <property type="evidence" value="ECO:0007669"/>
    <property type="project" value="UniProtKB-SubCell"/>
</dbReference>
<dbReference type="Pfam" id="PF02516">
    <property type="entry name" value="STT3"/>
    <property type="match status" value="1"/>
</dbReference>
<feature type="region of interest" description="Disordered" evidence="17">
    <location>
        <begin position="913"/>
        <end position="965"/>
    </location>
</feature>
<evidence type="ECO:0000256" key="3">
    <source>
        <dbReference type="ARBA" id="ARBA00004651"/>
    </source>
</evidence>
<dbReference type="Gene3D" id="3.40.50.12610">
    <property type="match status" value="1"/>
</dbReference>
<evidence type="ECO:0000256" key="9">
    <source>
        <dbReference type="ARBA" id="ARBA00022692"/>
    </source>
</evidence>
<dbReference type="InterPro" id="IPR026410">
    <property type="entry name" value="OlisacTrfase_arch"/>
</dbReference>
<evidence type="ECO:0000256" key="6">
    <source>
        <dbReference type="ARBA" id="ARBA00012602"/>
    </source>
</evidence>
<feature type="transmembrane region" description="Helical" evidence="18">
    <location>
        <begin position="121"/>
        <end position="144"/>
    </location>
</feature>
<dbReference type="EC" id="2.4.99.21" evidence="6"/>
<dbReference type="Gene3D" id="2.60.40.3390">
    <property type="match status" value="1"/>
</dbReference>
<comment type="catalytic activity">
    <reaction evidence="16">
        <text>an archaeal dolichyl phosphooligosaccharide + [protein]-L-asparagine = an archaeal dolichyl phosphate + a glycoprotein with the oligosaccharide chain attached by N-beta-D-glycosyl linkage to a protein L-asparagine.</text>
        <dbReference type="EC" id="2.4.99.21"/>
    </reaction>
</comment>
<dbReference type="RefSeq" id="WP_006652269.1">
    <property type="nucleotide sequence ID" value="NZ_AOIM01000014.1"/>
</dbReference>
<dbReference type="GO" id="GO:0004576">
    <property type="term" value="F:oligosaccharyl transferase activity"/>
    <property type="evidence" value="ECO:0007669"/>
    <property type="project" value="InterPro"/>
</dbReference>
<keyword evidence="11" id="KW-0460">Magnesium</keyword>
<comment type="similarity">
    <text evidence="5">Belongs to the STT3 family.</text>
</comment>
<evidence type="ECO:0000256" key="10">
    <source>
        <dbReference type="ARBA" id="ARBA00022723"/>
    </source>
</evidence>
<evidence type="ECO:0000259" key="19">
    <source>
        <dbReference type="Pfam" id="PF02516"/>
    </source>
</evidence>
<keyword evidence="23" id="KW-1185">Reference proteome</keyword>
<keyword evidence="13 18" id="KW-0472">Membrane</keyword>
<dbReference type="Pfam" id="PF22627">
    <property type="entry name" value="AglB_core-like"/>
    <property type="match status" value="1"/>
</dbReference>
<comment type="cofactor">
    <cofactor evidence="1">
        <name>Mn(2+)</name>
        <dbReference type="ChEBI" id="CHEBI:29035"/>
    </cofactor>
</comment>
<evidence type="ECO:0000259" key="20">
    <source>
        <dbReference type="Pfam" id="PF18079"/>
    </source>
</evidence>
<dbReference type="OrthoDB" id="82393at2157"/>
<dbReference type="EMBL" id="AOIM01000014">
    <property type="protein sequence ID" value="ELY93321.1"/>
    <property type="molecule type" value="Genomic_DNA"/>
</dbReference>
<evidence type="ECO:0000256" key="16">
    <source>
        <dbReference type="ARBA" id="ARBA00034066"/>
    </source>
</evidence>
<feature type="transmembrane region" description="Helical" evidence="18">
    <location>
        <begin position="302"/>
        <end position="322"/>
    </location>
</feature>
<evidence type="ECO:0000256" key="4">
    <source>
        <dbReference type="ARBA" id="ARBA00004922"/>
    </source>
</evidence>
<keyword evidence="7" id="KW-0328">Glycosyltransferase</keyword>
<evidence type="ECO:0000313" key="23">
    <source>
        <dbReference type="Proteomes" id="UP000011519"/>
    </source>
</evidence>
<dbReference type="InterPro" id="IPR003674">
    <property type="entry name" value="Oligo_trans_STT3"/>
</dbReference>
<dbReference type="InterPro" id="IPR041154">
    <property type="entry name" value="AglB_P1"/>
</dbReference>
<dbReference type="InterPro" id="IPR054479">
    <property type="entry name" value="AglB-like_core"/>
</dbReference>
<proteinExistence type="inferred from homology"/>
<evidence type="ECO:0000313" key="22">
    <source>
        <dbReference type="EMBL" id="ELY93321.1"/>
    </source>
</evidence>
<keyword evidence="10" id="KW-0479">Metal-binding</keyword>
<accession>M0A4Q5</accession>
<evidence type="ECO:0000256" key="5">
    <source>
        <dbReference type="ARBA" id="ARBA00010810"/>
    </source>
</evidence>
<dbReference type="Proteomes" id="UP000011519">
    <property type="component" value="Unassembled WGS sequence"/>
</dbReference>
<feature type="compositionally biased region" description="Acidic residues" evidence="17">
    <location>
        <begin position="915"/>
        <end position="965"/>
    </location>
</feature>
<feature type="transmembrane region" description="Helical" evidence="18">
    <location>
        <begin position="334"/>
        <end position="354"/>
    </location>
</feature>
<feature type="transmembrane region" description="Helical" evidence="18">
    <location>
        <begin position="245"/>
        <end position="263"/>
    </location>
</feature>
<feature type="transmembrane region" description="Helical" evidence="18">
    <location>
        <begin position="181"/>
        <end position="201"/>
    </location>
</feature>
<keyword evidence="12 18" id="KW-1133">Transmembrane helix</keyword>
<comment type="subcellular location">
    <subcellularLocation>
        <location evidence="3">Cell membrane</location>
        <topology evidence="3">Multi-pass membrane protein</topology>
    </subcellularLocation>
</comment>
<evidence type="ECO:0000256" key="14">
    <source>
        <dbReference type="ARBA" id="ARBA00023211"/>
    </source>
</evidence>